<evidence type="ECO:0000313" key="1">
    <source>
        <dbReference type="EMBL" id="GIZ00875.1"/>
    </source>
</evidence>
<organism evidence="1 2">
    <name type="scientific">Caerostris extrusa</name>
    <name type="common">Bark spider</name>
    <name type="synonym">Caerostris bankana</name>
    <dbReference type="NCBI Taxonomy" id="172846"/>
    <lineage>
        <taxon>Eukaryota</taxon>
        <taxon>Metazoa</taxon>
        <taxon>Ecdysozoa</taxon>
        <taxon>Arthropoda</taxon>
        <taxon>Chelicerata</taxon>
        <taxon>Arachnida</taxon>
        <taxon>Araneae</taxon>
        <taxon>Araneomorphae</taxon>
        <taxon>Entelegynae</taxon>
        <taxon>Araneoidea</taxon>
        <taxon>Araneidae</taxon>
        <taxon>Caerostris</taxon>
    </lineage>
</organism>
<protein>
    <submittedName>
        <fullName evidence="1">Uncharacterized protein</fullName>
    </submittedName>
</protein>
<name>A0AAV4Y372_CAEEX</name>
<dbReference type="EMBL" id="BPLR01018593">
    <property type="protein sequence ID" value="GIZ00875.1"/>
    <property type="molecule type" value="Genomic_DNA"/>
</dbReference>
<comment type="caution">
    <text evidence="1">The sequence shown here is derived from an EMBL/GenBank/DDBJ whole genome shotgun (WGS) entry which is preliminary data.</text>
</comment>
<accession>A0AAV4Y372</accession>
<reference evidence="1 2" key="1">
    <citation type="submission" date="2021-06" db="EMBL/GenBank/DDBJ databases">
        <title>Caerostris extrusa draft genome.</title>
        <authorList>
            <person name="Kono N."/>
            <person name="Arakawa K."/>
        </authorList>
    </citation>
    <scope>NUCLEOTIDE SEQUENCE [LARGE SCALE GENOMIC DNA]</scope>
</reference>
<proteinExistence type="predicted"/>
<dbReference type="Proteomes" id="UP001054945">
    <property type="component" value="Unassembled WGS sequence"/>
</dbReference>
<evidence type="ECO:0000313" key="2">
    <source>
        <dbReference type="Proteomes" id="UP001054945"/>
    </source>
</evidence>
<dbReference type="AlphaFoldDB" id="A0AAV4Y372"/>
<sequence>MKPSTAQHLFLCAHINQICNRMALNGLHLLPADISGERGCALCKARSGKDAGLQIEFVAAAPAKSGLSWANSIHGAECFVFPRFNDVHPSVVVRLHIDSRNNCSFQRAALWASPFFGLWRLILQ</sequence>
<gene>
    <name evidence="1" type="ORF">CEXT_370571</name>
</gene>
<keyword evidence="2" id="KW-1185">Reference proteome</keyword>